<dbReference type="Proteomes" id="UP000595140">
    <property type="component" value="Unassembled WGS sequence"/>
</dbReference>
<proteinExistence type="predicted"/>
<evidence type="ECO:0000313" key="2">
    <source>
        <dbReference type="Proteomes" id="UP000595140"/>
    </source>
</evidence>
<name>A0A484MQ28_9ASTE</name>
<keyword evidence="2" id="KW-1185">Reference proteome</keyword>
<accession>A0A484MQ28</accession>
<dbReference type="EMBL" id="OOIL02004034">
    <property type="protein sequence ID" value="VFQ90256.1"/>
    <property type="molecule type" value="Genomic_DNA"/>
</dbReference>
<reference evidence="1 2" key="1">
    <citation type="submission" date="2018-04" db="EMBL/GenBank/DDBJ databases">
        <authorList>
            <person name="Vogel A."/>
        </authorList>
    </citation>
    <scope>NUCLEOTIDE SEQUENCE [LARGE SCALE GENOMIC DNA]</scope>
</reference>
<dbReference type="AlphaFoldDB" id="A0A484MQ28"/>
<protein>
    <submittedName>
        <fullName evidence="1">Uncharacterized protein</fullName>
    </submittedName>
</protein>
<sequence length="68" mass="7570">MTWVIGLTPSFSLFFFFVESKTIIATKFIWPRLWSDQAAAVGTGDASDVQHLLLAMGTDREAENGGRY</sequence>
<evidence type="ECO:0000313" key="1">
    <source>
        <dbReference type="EMBL" id="VFQ90256.1"/>
    </source>
</evidence>
<gene>
    <name evidence="1" type="ORF">CCAM_LOCUS32032</name>
</gene>
<organism evidence="1 2">
    <name type="scientific">Cuscuta campestris</name>
    <dbReference type="NCBI Taxonomy" id="132261"/>
    <lineage>
        <taxon>Eukaryota</taxon>
        <taxon>Viridiplantae</taxon>
        <taxon>Streptophyta</taxon>
        <taxon>Embryophyta</taxon>
        <taxon>Tracheophyta</taxon>
        <taxon>Spermatophyta</taxon>
        <taxon>Magnoliopsida</taxon>
        <taxon>eudicotyledons</taxon>
        <taxon>Gunneridae</taxon>
        <taxon>Pentapetalae</taxon>
        <taxon>asterids</taxon>
        <taxon>lamiids</taxon>
        <taxon>Solanales</taxon>
        <taxon>Convolvulaceae</taxon>
        <taxon>Cuscuteae</taxon>
        <taxon>Cuscuta</taxon>
        <taxon>Cuscuta subgen. Grammica</taxon>
        <taxon>Cuscuta sect. Cleistogrammica</taxon>
    </lineage>
</organism>